<dbReference type="EMBL" id="VYZX01034339">
    <property type="protein sequence ID" value="NXS64419.1"/>
    <property type="molecule type" value="Genomic_DNA"/>
</dbReference>
<feature type="non-terminal residue" evidence="4">
    <location>
        <position position="1"/>
    </location>
</feature>
<dbReference type="Gene3D" id="3.90.1640.20">
    <property type="entry name" value="TON_0340"/>
    <property type="match status" value="1"/>
</dbReference>
<dbReference type="FunFam" id="3.30.2040.10:FF:000001">
    <property type="entry name" value="D-glutamate cyclase, mitochondrial"/>
    <property type="match status" value="1"/>
</dbReference>
<accession>A0A7L2W4G2</accession>
<dbReference type="FunFam" id="3.40.1640.10:FF:000001">
    <property type="entry name" value="D-glutamate cyclase, mitochondrial"/>
    <property type="match status" value="1"/>
</dbReference>
<dbReference type="PANTHER" id="PTHR32022">
    <property type="entry name" value="D-GLUTAMATE CYCLASE, MITOCHONDRIAL"/>
    <property type="match status" value="1"/>
</dbReference>
<evidence type="ECO:0000259" key="3">
    <source>
        <dbReference type="Pfam" id="PF14336"/>
    </source>
</evidence>
<dbReference type="GO" id="GO:0047820">
    <property type="term" value="F:D-glutamate cyclase activity"/>
    <property type="evidence" value="ECO:0007669"/>
    <property type="project" value="TreeGrafter"/>
</dbReference>
<reference evidence="4 5" key="1">
    <citation type="submission" date="2019-09" db="EMBL/GenBank/DDBJ databases">
        <title>Bird 10,000 Genomes (B10K) Project - Family phase.</title>
        <authorList>
            <person name="Zhang G."/>
        </authorList>
    </citation>
    <scope>NUCLEOTIDE SEQUENCE [LARGE SCALE GENOMIC DNA]</scope>
    <source>
        <strain evidence="4">B10K-DU-012-52</strain>
    </source>
</reference>
<dbReference type="Gene3D" id="3.30.2040.10">
    <property type="entry name" value="PSTPO5379-like domain"/>
    <property type="match status" value="1"/>
</dbReference>
<dbReference type="Pfam" id="PF14336">
    <property type="entry name" value="GLUCM-like_C"/>
    <property type="match status" value="1"/>
</dbReference>
<dbReference type="Pfam" id="PF07286">
    <property type="entry name" value="D-Glu_cyclase"/>
    <property type="match status" value="1"/>
</dbReference>
<dbReference type="AlphaFoldDB" id="A0A7L2W4G2"/>
<feature type="domain" description="D-glutamate cyclase-like C-terminal" evidence="3">
    <location>
        <begin position="301"/>
        <end position="429"/>
    </location>
</feature>
<dbReference type="Gene3D" id="3.40.1640.10">
    <property type="entry name" value="PSTPO5379-like"/>
    <property type="match status" value="1"/>
</dbReference>
<dbReference type="PANTHER" id="PTHR32022:SF10">
    <property type="entry name" value="D-GLUTAMATE CYCLASE, MITOCHONDRIAL"/>
    <property type="match status" value="1"/>
</dbReference>
<evidence type="ECO:0000313" key="4">
    <source>
        <dbReference type="EMBL" id="NXS64419.1"/>
    </source>
</evidence>
<comment type="similarity">
    <text evidence="1">Belongs to the D-glutamate cyclase family.</text>
</comment>
<dbReference type="InterPro" id="IPR009906">
    <property type="entry name" value="D-Glu_cyclase"/>
</dbReference>
<protein>
    <submittedName>
        <fullName evidence="4">GLUCM protein</fullName>
    </submittedName>
</protein>
<proteinExistence type="inferred from homology"/>
<comment type="caution">
    <text evidence="4">The sequence shown here is derived from an EMBL/GenBank/DDBJ whole genome shotgun (WGS) entry which is preliminary data.</text>
</comment>
<sequence length="432" mass="47461">MFLTGGLKSLLPHVLRRIIRCNRLSISNTSGMAEGYKQANVVILHKSLADDFEKFCHANDGPLPLLYRSKPGDWKCPSLSSDSDIRTDCPQYRIYEHGVCTGSLKSLKEYSEQLKDMNTFYLGCSFSFEKAVQNAGIPVRNVEQKCNVSMYKTAVPCYRVSTFCCNLVVTMRPIPESKLEVAVLVTSELKEAHGAPVHMGDPGLLGIQDLSKPDYGDSVHLHPGDIPVFWACGVTGVEAVINCRAPLAFTHSPGCMFITDVKNDNVTVTSSREVPQVYCISQDPLHYSVVSTRAAQKIKTLETLIGIDPGKSKNSLPLADLLACLSISHARSVLITTGFPTHFTYEPPEENDGPPGALAIAAILQALEKEVVIVTDQRAMNLNKKIIEEAVQLGILKSPVPVLSYQRESADSALMFLCENGNPRRPRYVYSV</sequence>
<evidence type="ECO:0000256" key="1">
    <source>
        <dbReference type="ARBA" id="ARBA00007896"/>
    </source>
</evidence>
<dbReference type="InterPro" id="IPR025504">
    <property type="entry name" value="GLUCM_C"/>
</dbReference>
<name>A0A7L2W4G2_9AVES</name>
<gene>
    <name evidence="4" type="primary">Dglucy</name>
    <name evidence="4" type="ORF">BRALEP_R08413</name>
</gene>
<keyword evidence="5" id="KW-1185">Reference proteome</keyword>
<dbReference type="GO" id="GO:0006536">
    <property type="term" value="P:glutamate metabolic process"/>
    <property type="evidence" value="ECO:0007669"/>
    <property type="project" value="TreeGrafter"/>
</dbReference>
<evidence type="ECO:0000313" key="5">
    <source>
        <dbReference type="Proteomes" id="UP000520535"/>
    </source>
</evidence>
<keyword evidence="2" id="KW-0456">Lyase</keyword>
<dbReference type="Proteomes" id="UP000520535">
    <property type="component" value="Unassembled WGS sequence"/>
</dbReference>
<feature type="non-terminal residue" evidence="4">
    <location>
        <position position="432"/>
    </location>
</feature>
<dbReference type="OrthoDB" id="10262538at2759"/>
<organism evidence="4 5">
    <name type="scientific">Brachypteracias leptosomus</name>
    <name type="common">short-legged ground-roller</name>
    <dbReference type="NCBI Taxonomy" id="135165"/>
    <lineage>
        <taxon>Eukaryota</taxon>
        <taxon>Metazoa</taxon>
        <taxon>Chordata</taxon>
        <taxon>Craniata</taxon>
        <taxon>Vertebrata</taxon>
        <taxon>Euteleostomi</taxon>
        <taxon>Archelosauria</taxon>
        <taxon>Archosauria</taxon>
        <taxon>Dinosauria</taxon>
        <taxon>Saurischia</taxon>
        <taxon>Theropoda</taxon>
        <taxon>Coelurosauria</taxon>
        <taxon>Aves</taxon>
        <taxon>Neognathae</taxon>
        <taxon>Neoaves</taxon>
        <taxon>Telluraves</taxon>
        <taxon>Coraciimorphae</taxon>
        <taxon>Coraciiformes</taxon>
        <taxon>Brachypteraciidae</taxon>
        <taxon>Brachypteracias</taxon>
    </lineage>
</organism>
<dbReference type="InterPro" id="IPR038021">
    <property type="entry name" value="Putative_hydro-lyase"/>
</dbReference>
<evidence type="ECO:0000256" key="2">
    <source>
        <dbReference type="ARBA" id="ARBA00023239"/>
    </source>
</evidence>
<dbReference type="SUPFAM" id="SSF160920">
    <property type="entry name" value="PSTPO5379-like"/>
    <property type="match status" value="1"/>
</dbReference>